<accession>A0A889IRJ7</accession>
<sequence length="59" mass="6524">MSEKENKPDCSKCGRKNGKDCSLAVCPNRKVVTAAVPDESEMVFGQNGCSYRRPARYPD</sequence>
<dbReference type="Proteomes" id="UP000622430">
    <property type="component" value="Segment"/>
</dbReference>
<organism evidence="1 2">
    <name type="scientific">Burkholderia phage BCSR52</name>
    <dbReference type="NCBI Taxonomy" id="2805748"/>
    <lineage>
        <taxon>Viruses</taxon>
        <taxon>Duplodnaviria</taxon>
        <taxon>Heunggongvirae</taxon>
        <taxon>Uroviricota</taxon>
        <taxon>Caudoviricetes</taxon>
        <taxon>Lindbergviridae</taxon>
        <taxon>Irusalimvirus</taxon>
        <taxon>Irusalimvirus BCSR52</taxon>
    </lineage>
</organism>
<proteinExistence type="predicted"/>
<reference evidence="1" key="1">
    <citation type="submission" date="2021-01" db="EMBL/GenBank/DDBJ databases">
        <authorList>
            <person name="Rakov C."/>
            <person name="Alkalay-Oren S."/>
            <person name="Coppenhagen-Glazer S."/>
            <person name="Hazan R."/>
        </authorList>
    </citation>
    <scope>NUCLEOTIDE SEQUENCE</scope>
</reference>
<dbReference type="EMBL" id="MW460246">
    <property type="protein sequence ID" value="QRE00368.1"/>
    <property type="molecule type" value="Genomic_DNA"/>
</dbReference>
<name>A0A889IRJ7_9CAUD</name>
<keyword evidence="2" id="KW-1185">Reference proteome</keyword>
<protein>
    <submittedName>
        <fullName evidence="1">Uncharacterized protein</fullName>
    </submittedName>
</protein>
<evidence type="ECO:0000313" key="1">
    <source>
        <dbReference type="EMBL" id="QRE00368.1"/>
    </source>
</evidence>
<evidence type="ECO:0000313" key="2">
    <source>
        <dbReference type="Proteomes" id="UP000622430"/>
    </source>
</evidence>